<evidence type="ECO:0000313" key="3">
    <source>
        <dbReference type="Proteomes" id="UP000837857"/>
    </source>
</evidence>
<feature type="region of interest" description="Disordered" evidence="1">
    <location>
        <begin position="82"/>
        <end position="102"/>
    </location>
</feature>
<feature type="compositionally biased region" description="Pro residues" evidence="1">
    <location>
        <begin position="85"/>
        <end position="100"/>
    </location>
</feature>
<dbReference type="Proteomes" id="UP000837857">
    <property type="component" value="Chromosome 12"/>
</dbReference>
<reference evidence="2" key="1">
    <citation type="submission" date="2022-03" db="EMBL/GenBank/DDBJ databases">
        <authorList>
            <person name="Martin H S."/>
        </authorList>
    </citation>
    <scope>NUCLEOTIDE SEQUENCE</scope>
</reference>
<protein>
    <submittedName>
        <fullName evidence="2">Uncharacterized protein</fullName>
    </submittedName>
</protein>
<feature type="non-terminal residue" evidence="2">
    <location>
        <position position="120"/>
    </location>
</feature>
<gene>
    <name evidence="2" type="ORF">IPOD504_LOCUS2583</name>
</gene>
<feature type="region of interest" description="Disordered" evidence="1">
    <location>
        <begin position="38"/>
        <end position="67"/>
    </location>
</feature>
<evidence type="ECO:0000313" key="2">
    <source>
        <dbReference type="EMBL" id="CAH2040460.1"/>
    </source>
</evidence>
<sequence length="120" mass="13236">MRHASGFNYYYVAVRHHGKKAIFVEGSHRTPRDEEIRIHPFSPRGVGGARGRWAGGARGGKTDDAIPKSHYTSSGAVFYLGKEPAPSPLPPPPPPPPRLPATPTVRIPEFVYENCPLKWL</sequence>
<name>A0ABN8HVB1_9NEOP</name>
<evidence type="ECO:0000256" key="1">
    <source>
        <dbReference type="SAM" id="MobiDB-lite"/>
    </source>
</evidence>
<dbReference type="EMBL" id="OW152824">
    <property type="protein sequence ID" value="CAH2040460.1"/>
    <property type="molecule type" value="Genomic_DNA"/>
</dbReference>
<accession>A0ABN8HVB1</accession>
<feature type="compositionally biased region" description="Gly residues" evidence="1">
    <location>
        <begin position="45"/>
        <end position="59"/>
    </location>
</feature>
<organism evidence="2 3">
    <name type="scientific">Iphiclides podalirius</name>
    <name type="common">scarce swallowtail</name>
    <dbReference type="NCBI Taxonomy" id="110791"/>
    <lineage>
        <taxon>Eukaryota</taxon>
        <taxon>Metazoa</taxon>
        <taxon>Ecdysozoa</taxon>
        <taxon>Arthropoda</taxon>
        <taxon>Hexapoda</taxon>
        <taxon>Insecta</taxon>
        <taxon>Pterygota</taxon>
        <taxon>Neoptera</taxon>
        <taxon>Endopterygota</taxon>
        <taxon>Lepidoptera</taxon>
        <taxon>Glossata</taxon>
        <taxon>Ditrysia</taxon>
        <taxon>Papilionoidea</taxon>
        <taxon>Papilionidae</taxon>
        <taxon>Papilioninae</taxon>
        <taxon>Iphiclides</taxon>
    </lineage>
</organism>
<proteinExistence type="predicted"/>
<keyword evidence="3" id="KW-1185">Reference proteome</keyword>